<sequence length="163" mass="18648">MIMSPSFSENHPKTDGIIEFLQSLLLKAATVHHIGHPQNHPIVVINSLKNILGDVRKNPSRILMKFGKDYFMGKSLRKNDENRLNKIKSKGVTTSVFIMDLEDSILQRKLKQAEEEAAKLFILADSPQAILESVVNISLHDFTRYGIFSYHLLRAFAFRHFTK</sequence>
<dbReference type="AlphaFoldDB" id="A0A382QFR8"/>
<reference evidence="1" key="1">
    <citation type="submission" date="2018-05" db="EMBL/GenBank/DDBJ databases">
        <authorList>
            <person name="Lanie J.A."/>
            <person name="Ng W.-L."/>
            <person name="Kazmierczak K.M."/>
            <person name="Andrzejewski T.M."/>
            <person name="Davidsen T.M."/>
            <person name="Wayne K.J."/>
            <person name="Tettelin H."/>
            <person name="Glass J.I."/>
            <person name="Rusch D."/>
            <person name="Podicherti R."/>
            <person name="Tsui H.-C.T."/>
            <person name="Winkler M.E."/>
        </authorList>
    </citation>
    <scope>NUCLEOTIDE SEQUENCE</scope>
</reference>
<accession>A0A382QFR8</accession>
<name>A0A382QFR8_9ZZZZ</name>
<organism evidence="1">
    <name type="scientific">marine metagenome</name>
    <dbReference type="NCBI Taxonomy" id="408172"/>
    <lineage>
        <taxon>unclassified sequences</taxon>
        <taxon>metagenomes</taxon>
        <taxon>ecological metagenomes</taxon>
    </lineage>
</organism>
<evidence type="ECO:0000313" key="1">
    <source>
        <dbReference type="EMBL" id="SVC84383.1"/>
    </source>
</evidence>
<dbReference type="EMBL" id="UINC01114222">
    <property type="protein sequence ID" value="SVC84383.1"/>
    <property type="molecule type" value="Genomic_DNA"/>
</dbReference>
<proteinExistence type="predicted"/>
<protein>
    <submittedName>
        <fullName evidence="1">Uncharacterized protein</fullName>
    </submittedName>
</protein>
<feature type="non-terminal residue" evidence="1">
    <location>
        <position position="163"/>
    </location>
</feature>
<gene>
    <name evidence="1" type="ORF">METZ01_LOCUS337237</name>
</gene>